<gene>
    <name evidence="11" type="ORF">N787_10380</name>
</gene>
<evidence type="ECO:0000256" key="9">
    <source>
        <dbReference type="ARBA" id="ARBA00046332"/>
    </source>
</evidence>
<evidence type="ECO:0000259" key="10">
    <source>
        <dbReference type="Pfam" id="PF04324"/>
    </source>
</evidence>
<dbReference type="PANTHER" id="PTHR37424:SF1">
    <property type="entry name" value="BACTERIOFERRITIN-ASSOCIATED FERREDOXIN"/>
    <property type="match status" value="1"/>
</dbReference>
<dbReference type="STRING" id="1384056.N787_10380"/>
<name>A0A091B1I0_9GAMM</name>
<dbReference type="PANTHER" id="PTHR37424">
    <property type="entry name" value="BACTERIOFERRITIN-ASSOCIATED FERREDOXIN"/>
    <property type="match status" value="1"/>
</dbReference>
<keyword evidence="1" id="KW-0813">Transport</keyword>
<evidence type="ECO:0000313" key="11">
    <source>
        <dbReference type="EMBL" id="KFN46428.1"/>
    </source>
</evidence>
<evidence type="ECO:0000256" key="5">
    <source>
        <dbReference type="ARBA" id="ARBA00023004"/>
    </source>
</evidence>
<protein>
    <recommendedName>
        <fullName evidence="8">Bacterioferritin-associated ferredoxin</fullName>
    </recommendedName>
</protein>
<dbReference type="InterPro" id="IPR007419">
    <property type="entry name" value="BFD-like_2Fe2S-bd_dom"/>
</dbReference>
<keyword evidence="2" id="KW-0001">2Fe-2S</keyword>
<keyword evidence="5" id="KW-0408">Iron</keyword>
<dbReference type="InterPro" id="IPR052371">
    <property type="entry name" value="BFD-associated_ferredoxin"/>
</dbReference>
<organism evidence="11 12">
    <name type="scientific">Arenimonas metalli CF5-1</name>
    <dbReference type="NCBI Taxonomy" id="1384056"/>
    <lineage>
        <taxon>Bacteria</taxon>
        <taxon>Pseudomonadati</taxon>
        <taxon>Pseudomonadota</taxon>
        <taxon>Gammaproteobacteria</taxon>
        <taxon>Lysobacterales</taxon>
        <taxon>Lysobacteraceae</taxon>
        <taxon>Arenimonas</taxon>
    </lineage>
</organism>
<comment type="cofactor">
    <cofactor evidence="7">
        <name>[2Fe-2S] cluster</name>
        <dbReference type="ChEBI" id="CHEBI:190135"/>
    </cofactor>
</comment>
<evidence type="ECO:0000256" key="8">
    <source>
        <dbReference type="ARBA" id="ARBA00039386"/>
    </source>
</evidence>
<dbReference type="GO" id="GO:0051537">
    <property type="term" value="F:2 iron, 2 sulfur cluster binding"/>
    <property type="evidence" value="ECO:0007669"/>
    <property type="project" value="UniProtKB-KW"/>
</dbReference>
<evidence type="ECO:0000256" key="1">
    <source>
        <dbReference type="ARBA" id="ARBA00022448"/>
    </source>
</evidence>
<dbReference type="Pfam" id="PF04324">
    <property type="entry name" value="Fer2_BFD"/>
    <property type="match status" value="1"/>
</dbReference>
<feature type="domain" description="BFD-like [2Fe-2S]-binding" evidence="10">
    <location>
        <begin position="6"/>
        <end position="54"/>
    </location>
</feature>
<keyword evidence="3" id="KW-0479">Metal-binding</keyword>
<dbReference type="EMBL" id="AVCK01000016">
    <property type="protein sequence ID" value="KFN46428.1"/>
    <property type="molecule type" value="Genomic_DNA"/>
</dbReference>
<evidence type="ECO:0000256" key="6">
    <source>
        <dbReference type="ARBA" id="ARBA00023014"/>
    </source>
</evidence>
<proteinExistence type="inferred from homology"/>
<comment type="similarity">
    <text evidence="9">Belongs to the Bfd family.</text>
</comment>
<dbReference type="Gene3D" id="1.10.10.1100">
    <property type="entry name" value="BFD-like [2Fe-2S]-binding domain"/>
    <property type="match status" value="1"/>
</dbReference>
<dbReference type="InterPro" id="IPR041854">
    <property type="entry name" value="BFD-like_2Fe2S-bd_dom_sf"/>
</dbReference>
<dbReference type="GO" id="GO:0046872">
    <property type="term" value="F:metal ion binding"/>
    <property type="evidence" value="ECO:0007669"/>
    <property type="project" value="UniProtKB-KW"/>
</dbReference>
<evidence type="ECO:0000256" key="7">
    <source>
        <dbReference type="ARBA" id="ARBA00034078"/>
    </source>
</evidence>
<dbReference type="AlphaFoldDB" id="A0A091B1I0"/>
<comment type="caution">
    <text evidence="11">The sequence shown here is derived from an EMBL/GenBank/DDBJ whole genome shotgun (WGS) entry which is preliminary data.</text>
</comment>
<keyword evidence="6" id="KW-0411">Iron-sulfur</keyword>
<evidence type="ECO:0000256" key="2">
    <source>
        <dbReference type="ARBA" id="ARBA00022714"/>
    </source>
</evidence>
<dbReference type="PATRIC" id="fig|1384056.3.peg.1302"/>
<keyword evidence="4" id="KW-0249">Electron transport</keyword>
<sequence length="71" mass="7296">MDSAMYVCICHGVTDQDIRNAADAGCGSMAELTMRTGLGSGCGTCGEFAREILDDARAAKVLPLPVFAVAA</sequence>
<reference evidence="11 12" key="1">
    <citation type="submission" date="2013-09" db="EMBL/GenBank/DDBJ databases">
        <title>Genome sequencing of Arenimonas metalli.</title>
        <authorList>
            <person name="Chen F."/>
            <person name="Wang G."/>
        </authorList>
    </citation>
    <scope>NUCLEOTIDE SEQUENCE [LARGE SCALE GENOMIC DNA]</scope>
    <source>
        <strain evidence="11 12">CF5-1</strain>
    </source>
</reference>
<evidence type="ECO:0000313" key="12">
    <source>
        <dbReference type="Proteomes" id="UP000029393"/>
    </source>
</evidence>
<dbReference type="CDD" id="cd19945">
    <property type="entry name" value="Fer2_BFD"/>
    <property type="match status" value="1"/>
</dbReference>
<accession>A0A091B1I0</accession>
<keyword evidence="12" id="KW-1185">Reference proteome</keyword>
<evidence type="ECO:0000256" key="4">
    <source>
        <dbReference type="ARBA" id="ARBA00022982"/>
    </source>
</evidence>
<evidence type="ECO:0000256" key="3">
    <source>
        <dbReference type="ARBA" id="ARBA00022723"/>
    </source>
</evidence>
<dbReference type="eggNOG" id="COG2906">
    <property type="taxonomic scope" value="Bacteria"/>
</dbReference>
<dbReference type="Proteomes" id="UP000029393">
    <property type="component" value="Unassembled WGS sequence"/>
</dbReference>